<dbReference type="InterPro" id="IPR001680">
    <property type="entry name" value="WD40_rpt"/>
</dbReference>
<protein>
    <submittedName>
        <fullName evidence="6">WD40 repeat-like protein</fullName>
    </submittedName>
</protein>
<dbReference type="Pfam" id="PF00400">
    <property type="entry name" value="WD40"/>
    <property type="match status" value="3"/>
</dbReference>
<feature type="repeat" description="WD" evidence="3">
    <location>
        <begin position="322"/>
        <end position="363"/>
    </location>
</feature>
<dbReference type="GO" id="GO:0034657">
    <property type="term" value="C:GID complex"/>
    <property type="evidence" value="ECO:0007669"/>
    <property type="project" value="TreeGrafter"/>
</dbReference>
<reference evidence="6" key="1">
    <citation type="journal article" date="2020" name="Stud. Mycol.">
        <title>101 Dothideomycetes genomes: a test case for predicting lifestyles and emergence of pathogens.</title>
        <authorList>
            <person name="Haridas S."/>
            <person name="Albert R."/>
            <person name="Binder M."/>
            <person name="Bloem J."/>
            <person name="Labutti K."/>
            <person name="Salamov A."/>
            <person name="Andreopoulos B."/>
            <person name="Baker S."/>
            <person name="Barry K."/>
            <person name="Bills G."/>
            <person name="Bluhm B."/>
            <person name="Cannon C."/>
            <person name="Castanera R."/>
            <person name="Culley D."/>
            <person name="Daum C."/>
            <person name="Ezra D."/>
            <person name="Gonzalez J."/>
            <person name="Henrissat B."/>
            <person name="Kuo A."/>
            <person name="Liang C."/>
            <person name="Lipzen A."/>
            <person name="Lutzoni F."/>
            <person name="Magnuson J."/>
            <person name="Mondo S."/>
            <person name="Nolan M."/>
            <person name="Ohm R."/>
            <person name="Pangilinan J."/>
            <person name="Park H.-J."/>
            <person name="Ramirez L."/>
            <person name="Alfaro M."/>
            <person name="Sun H."/>
            <person name="Tritt A."/>
            <person name="Yoshinaga Y."/>
            <person name="Zwiers L.-H."/>
            <person name="Turgeon B."/>
            <person name="Goodwin S."/>
            <person name="Spatafora J."/>
            <person name="Crous P."/>
            <person name="Grigoriev I."/>
        </authorList>
    </citation>
    <scope>NUCLEOTIDE SEQUENCE</scope>
    <source>
        <strain evidence="6">CBS 116435</strain>
    </source>
</reference>
<evidence type="ECO:0000256" key="3">
    <source>
        <dbReference type="PROSITE-ProRule" id="PRU00221"/>
    </source>
</evidence>
<dbReference type="SMART" id="SM00668">
    <property type="entry name" value="CTLH"/>
    <property type="match status" value="1"/>
</dbReference>
<comment type="caution">
    <text evidence="6">The sequence shown here is derived from an EMBL/GenBank/DDBJ whole genome shotgun (WGS) entry which is preliminary data.</text>
</comment>
<keyword evidence="7" id="KW-1185">Reference proteome</keyword>
<dbReference type="PROSITE" id="PS50082">
    <property type="entry name" value="WD_REPEATS_2"/>
    <property type="match status" value="1"/>
</dbReference>
<keyword evidence="1 3" id="KW-0853">WD repeat</keyword>
<name>A0A9P4Q134_9PEZI</name>
<dbReference type="InterPro" id="IPR015943">
    <property type="entry name" value="WD40/YVTN_repeat-like_dom_sf"/>
</dbReference>
<organism evidence="6 7">
    <name type="scientific">Polychaeton citri CBS 116435</name>
    <dbReference type="NCBI Taxonomy" id="1314669"/>
    <lineage>
        <taxon>Eukaryota</taxon>
        <taxon>Fungi</taxon>
        <taxon>Dikarya</taxon>
        <taxon>Ascomycota</taxon>
        <taxon>Pezizomycotina</taxon>
        <taxon>Dothideomycetes</taxon>
        <taxon>Dothideomycetidae</taxon>
        <taxon>Capnodiales</taxon>
        <taxon>Capnodiaceae</taxon>
        <taxon>Polychaeton</taxon>
    </lineage>
</organism>
<dbReference type="SMART" id="SM00320">
    <property type="entry name" value="WD40"/>
    <property type="match status" value="6"/>
</dbReference>
<evidence type="ECO:0000313" key="7">
    <source>
        <dbReference type="Proteomes" id="UP000799441"/>
    </source>
</evidence>
<dbReference type="PROSITE" id="PS50897">
    <property type="entry name" value="CTLH"/>
    <property type="match status" value="1"/>
</dbReference>
<dbReference type="AlphaFoldDB" id="A0A9P4Q134"/>
<dbReference type="GO" id="GO:0043161">
    <property type="term" value="P:proteasome-mediated ubiquitin-dependent protein catabolic process"/>
    <property type="evidence" value="ECO:0007669"/>
    <property type="project" value="TreeGrafter"/>
</dbReference>
<keyword evidence="2" id="KW-0677">Repeat</keyword>
<dbReference type="InterPro" id="IPR006595">
    <property type="entry name" value="CTLH_C"/>
</dbReference>
<dbReference type="SUPFAM" id="SSF50978">
    <property type="entry name" value="WD40 repeat-like"/>
    <property type="match status" value="1"/>
</dbReference>
<dbReference type="OrthoDB" id="972532at2759"/>
<evidence type="ECO:0000259" key="5">
    <source>
        <dbReference type="PROSITE" id="PS50897"/>
    </source>
</evidence>
<feature type="compositionally biased region" description="Polar residues" evidence="4">
    <location>
        <begin position="161"/>
        <end position="175"/>
    </location>
</feature>
<dbReference type="PANTHER" id="PTHR22838:SF0">
    <property type="entry name" value="WD REPEAT-CONTAINING PROTEIN 26"/>
    <property type="match status" value="1"/>
</dbReference>
<accession>A0A9P4Q134</accession>
<dbReference type="InterPro" id="IPR036322">
    <property type="entry name" value="WD40_repeat_dom_sf"/>
</dbReference>
<dbReference type="EMBL" id="MU003870">
    <property type="protein sequence ID" value="KAF2716541.1"/>
    <property type="molecule type" value="Genomic_DNA"/>
</dbReference>
<proteinExistence type="predicted"/>
<dbReference type="Pfam" id="PF23627">
    <property type="entry name" value="LisH_WDR26"/>
    <property type="match status" value="1"/>
</dbReference>
<feature type="domain" description="CTLH" evidence="5">
    <location>
        <begin position="187"/>
        <end position="207"/>
    </location>
</feature>
<dbReference type="Proteomes" id="UP000799441">
    <property type="component" value="Unassembled WGS sequence"/>
</dbReference>
<feature type="region of interest" description="Disordered" evidence="4">
    <location>
        <begin position="117"/>
        <end position="175"/>
    </location>
</feature>
<gene>
    <name evidence="6" type="ORF">K431DRAFT_235168</name>
</gene>
<evidence type="ECO:0000256" key="2">
    <source>
        <dbReference type="ARBA" id="ARBA00022737"/>
    </source>
</evidence>
<dbReference type="Gene3D" id="2.130.10.10">
    <property type="entry name" value="YVTN repeat-like/Quinoprotein amine dehydrogenase"/>
    <property type="match status" value="1"/>
</dbReference>
<evidence type="ECO:0000313" key="6">
    <source>
        <dbReference type="EMBL" id="KAF2716541.1"/>
    </source>
</evidence>
<evidence type="ECO:0000256" key="4">
    <source>
        <dbReference type="SAM" id="MobiDB-lite"/>
    </source>
</evidence>
<evidence type="ECO:0000256" key="1">
    <source>
        <dbReference type="ARBA" id="ARBA00022574"/>
    </source>
</evidence>
<feature type="compositionally biased region" description="Low complexity" evidence="4">
    <location>
        <begin position="8"/>
        <end position="24"/>
    </location>
</feature>
<dbReference type="PANTHER" id="PTHR22838">
    <property type="entry name" value="WD REPEAT PROTEIN 26-RELATED"/>
    <property type="match status" value="1"/>
</dbReference>
<feature type="region of interest" description="Disordered" evidence="4">
    <location>
        <begin position="1"/>
        <end position="51"/>
    </location>
</feature>
<feature type="compositionally biased region" description="Gly residues" evidence="4">
    <location>
        <begin position="128"/>
        <end position="141"/>
    </location>
</feature>
<dbReference type="PROSITE" id="PS50294">
    <property type="entry name" value="WD_REPEATS_REGION"/>
    <property type="match status" value="1"/>
</dbReference>
<sequence>MRLESRSRPSTNGSSSANGNASPSHHTNSSARSEANGFRANGVENGAQDRAPFFGHDREEVTRIILQSLSDLGYQGAAQQLSRESGYELEIPSVAAFRNAVMVGEWEEAERLLLGAQGSSAGGDDSSHGGGTGEVDGGVSLGNGANISSPIRRRRERLSVGSPSSANGFGRQSNGLPLVEDADTGMLKFLLRQQKYLELLEKRDSRSALSVLRNELTPLKRDTARLHALSALMMCPDSETLRLRAAWDGAEGDSRGLVLSEISRSISPSAMIPEHRLATLLTSVQQEQIGNCRYHNTVVEPSLYTDHECHADDFPLHDIIDLRNHVDEIWHIEFSPDGSMLATAGKDGLVTVYDTSSWSIVYEFREPDRGSSLGSSAHADNKGICYVSFSPNSQYLISCSQANEFVVYSVSDGRRVAMADHFDYPVTTAAWLPDSQTFVVGTQGSRRPLGLYSLRSSGGSSGNGGIVRNNELHSWREPLWENGRSDNPPSFRVTDCTVSPTGELLVAATISNKLLVYDIQNRTKLAEWQMGDKITSVNFDSEGQEILINMNEGRVMALDAATGECVMSYDGAAQREFVIRSTFGGAGQGFVISGSEDSRVYIWRRQTGVQVAALDGHIQGTVNAVAWHPTNPAIFASCGDDRRVKIWASTRYVRGRL</sequence>
<dbReference type="InterPro" id="IPR051350">
    <property type="entry name" value="WD_repeat-ST_regulator"/>
</dbReference>